<dbReference type="Gene3D" id="3.80.10.10">
    <property type="entry name" value="Ribonuclease Inhibitor"/>
    <property type="match status" value="3"/>
</dbReference>
<evidence type="ECO:0000256" key="1">
    <source>
        <dbReference type="ARBA" id="ARBA00022614"/>
    </source>
</evidence>
<dbReference type="Pfam" id="PF23598">
    <property type="entry name" value="LRR_14"/>
    <property type="match status" value="2"/>
</dbReference>
<feature type="domain" description="Disease resistance R13L4/SHOC-2-like LRR" evidence="3">
    <location>
        <begin position="259"/>
        <end position="373"/>
    </location>
</feature>
<name>A0A9Q0GNN3_9MAGN</name>
<keyword evidence="5" id="KW-1185">Reference proteome</keyword>
<dbReference type="InterPro" id="IPR003591">
    <property type="entry name" value="Leu-rich_rpt_typical-subtyp"/>
</dbReference>
<keyword evidence="2" id="KW-0677">Repeat</keyword>
<dbReference type="GO" id="GO:0005737">
    <property type="term" value="C:cytoplasm"/>
    <property type="evidence" value="ECO:0007669"/>
    <property type="project" value="TreeGrafter"/>
</dbReference>
<dbReference type="InterPro" id="IPR055414">
    <property type="entry name" value="LRR_R13L4/SHOC2-like"/>
</dbReference>
<dbReference type="PANTHER" id="PTHR48051:SF1">
    <property type="entry name" value="RAS SUPPRESSOR PROTEIN 1"/>
    <property type="match status" value="1"/>
</dbReference>
<accession>A0A9Q0GNN3</accession>
<evidence type="ECO:0000259" key="3">
    <source>
        <dbReference type="Pfam" id="PF23598"/>
    </source>
</evidence>
<dbReference type="AlphaFoldDB" id="A0A9Q0GNN3"/>
<dbReference type="EMBL" id="JAMYWD010000324">
    <property type="protein sequence ID" value="KAJ4949808.1"/>
    <property type="molecule type" value="Genomic_DNA"/>
</dbReference>
<reference evidence="4" key="1">
    <citation type="journal article" date="2023" name="Plant J.">
        <title>The genome of the king protea, Protea cynaroides.</title>
        <authorList>
            <person name="Chang J."/>
            <person name="Duong T.A."/>
            <person name="Schoeman C."/>
            <person name="Ma X."/>
            <person name="Roodt D."/>
            <person name="Barker N."/>
            <person name="Li Z."/>
            <person name="Van de Peer Y."/>
            <person name="Mizrachi E."/>
        </authorList>
    </citation>
    <scope>NUCLEOTIDE SEQUENCE</scope>
    <source>
        <tissue evidence="4">Young leaves</tissue>
    </source>
</reference>
<gene>
    <name evidence="4" type="ORF">NE237_014153</name>
</gene>
<organism evidence="4 5">
    <name type="scientific">Protea cynaroides</name>
    <dbReference type="NCBI Taxonomy" id="273540"/>
    <lineage>
        <taxon>Eukaryota</taxon>
        <taxon>Viridiplantae</taxon>
        <taxon>Streptophyta</taxon>
        <taxon>Embryophyta</taxon>
        <taxon>Tracheophyta</taxon>
        <taxon>Spermatophyta</taxon>
        <taxon>Magnoliopsida</taxon>
        <taxon>Proteales</taxon>
        <taxon>Proteaceae</taxon>
        <taxon>Protea</taxon>
    </lineage>
</organism>
<dbReference type="InterPro" id="IPR050216">
    <property type="entry name" value="LRR_domain-containing"/>
</dbReference>
<evidence type="ECO:0000256" key="2">
    <source>
        <dbReference type="ARBA" id="ARBA00022737"/>
    </source>
</evidence>
<sequence length="530" mass="59782">METSHEAKLIKLIVEDVWSVLRKSPLIAHDNLVECDFHVENMMKLLKIESDDGGIVGTERVKGLCIERITGSNREELKSRGFSQMKDINLLNLDYAKVSGKFKHSFSELRWLSWKGFCNTEFTLTKSRELTVLVLSHGYITENWQGWRSIKEAKNLKFLDLSYSAELSETPNFSANLQLEVLHLEGCKNLATIDASICELSSLKTLDIRFTKISQFPEKLSRLVALTELLIDRTEIRRLPNSIGKLKNLKTLSAQYCKIQKGGIDVIGGLRSLKHLNLNGNQFPSLPKEVSDLGLLQTLSLMSCDKLQSLPPLLSKLTNLKALHIIFCKNLVELPNTMNCLTGLKSLDLQGCDALKYISSLPSSLKSLEIACKNVITISAFWDMRNLETLSLHDCPSLEKIQKLEGLDSLWLFKISKCPSLKELESLQGLKKLKHLEFNDIGLKKIDGIEELHSLEKLRLSSIPLQKSFNLSNLEKEMRTKPKVSLCSENHQICKVGGGDNTFPGYGNRLRLTTCGYKVEICGDHFSRKC</sequence>
<evidence type="ECO:0000313" key="4">
    <source>
        <dbReference type="EMBL" id="KAJ4949808.1"/>
    </source>
</evidence>
<dbReference type="OrthoDB" id="1357022at2759"/>
<protein>
    <recommendedName>
        <fullName evidence="3">Disease resistance R13L4/SHOC-2-like LRR domain-containing protein</fullName>
    </recommendedName>
</protein>
<dbReference type="SUPFAM" id="SSF52058">
    <property type="entry name" value="L domain-like"/>
    <property type="match status" value="2"/>
</dbReference>
<dbReference type="Proteomes" id="UP001141806">
    <property type="component" value="Unassembled WGS sequence"/>
</dbReference>
<comment type="caution">
    <text evidence="4">The sequence shown here is derived from an EMBL/GenBank/DDBJ whole genome shotgun (WGS) entry which is preliminary data.</text>
</comment>
<keyword evidence="1" id="KW-0433">Leucine-rich repeat</keyword>
<dbReference type="InterPro" id="IPR032675">
    <property type="entry name" value="LRR_dom_sf"/>
</dbReference>
<dbReference type="SMART" id="SM00369">
    <property type="entry name" value="LRR_TYP"/>
    <property type="match status" value="3"/>
</dbReference>
<proteinExistence type="predicted"/>
<feature type="domain" description="Disease resistance R13L4/SHOC-2-like LRR" evidence="3">
    <location>
        <begin position="168"/>
        <end position="258"/>
    </location>
</feature>
<evidence type="ECO:0000313" key="5">
    <source>
        <dbReference type="Proteomes" id="UP001141806"/>
    </source>
</evidence>
<dbReference type="PANTHER" id="PTHR48051">
    <property type="match status" value="1"/>
</dbReference>